<organism evidence="2 3">
    <name type="scientific">Fusarium zealandicum</name>
    <dbReference type="NCBI Taxonomy" id="1053134"/>
    <lineage>
        <taxon>Eukaryota</taxon>
        <taxon>Fungi</taxon>
        <taxon>Dikarya</taxon>
        <taxon>Ascomycota</taxon>
        <taxon>Pezizomycotina</taxon>
        <taxon>Sordariomycetes</taxon>
        <taxon>Hypocreomycetidae</taxon>
        <taxon>Hypocreales</taxon>
        <taxon>Nectriaceae</taxon>
        <taxon>Fusarium</taxon>
        <taxon>Fusarium staphyleae species complex</taxon>
    </lineage>
</organism>
<feature type="compositionally biased region" description="Pro residues" evidence="1">
    <location>
        <begin position="7"/>
        <end position="19"/>
    </location>
</feature>
<evidence type="ECO:0000256" key="1">
    <source>
        <dbReference type="SAM" id="MobiDB-lite"/>
    </source>
</evidence>
<feature type="region of interest" description="Disordered" evidence="1">
    <location>
        <begin position="83"/>
        <end position="108"/>
    </location>
</feature>
<reference evidence="2" key="2">
    <citation type="submission" date="2020-05" db="EMBL/GenBank/DDBJ databases">
        <authorList>
            <person name="Kim H.-S."/>
            <person name="Proctor R.H."/>
            <person name="Brown D.W."/>
        </authorList>
    </citation>
    <scope>NUCLEOTIDE SEQUENCE</scope>
    <source>
        <strain evidence="2">NRRL 22465</strain>
    </source>
</reference>
<dbReference type="AlphaFoldDB" id="A0A8H4XJZ8"/>
<feature type="region of interest" description="Disordered" evidence="1">
    <location>
        <begin position="1"/>
        <end position="32"/>
    </location>
</feature>
<dbReference type="EMBL" id="JABEYC010000373">
    <property type="protein sequence ID" value="KAF4978384.1"/>
    <property type="molecule type" value="Genomic_DNA"/>
</dbReference>
<accession>A0A8H4XJZ8</accession>
<sequence length="108" mass="12167">MEEEEPTPAPAPDPAPAPGRRPLTDSGTTLRVPAQEFVPNLCRFCKKAYTKNDAVKKHLGLAKGRGGKYWNSCDEYKKVLKEAEEEKEDEEEAVVELPKKRQKKTGRK</sequence>
<evidence type="ECO:0008006" key="4">
    <source>
        <dbReference type="Google" id="ProtNLM"/>
    </source>
</evidence>
<evidence type="ECO:0000313" key="2">
    <source>
        <dbReference type="EMBL" id="KAF4978384.1"/>
    </source>
</evidence>
<protein>
    <recommendedName>
        <fullName evidence="4">C2H2-type domain-containing protein</fullName>
    </recommendedName>
</protein>
<name>A0A8H4XJZ8_9HYPO</name>
<reference evidence="2" key="1">
    <citation type="journal article" date="2020" name="BMC Genomics">
        <title>Correction to: Identification and distribution of gene clusters required for synthesis of sphingolipid metabolism inhibitors in diverse species of the filamentous fungus Fusarium.</title>
        <authorList>
            <person name="Kim H.S."/>
            <person name="Lohmar J.M."/>
            <person name="Busman M."/>
            <person name="Brown D.W."/>
            <person name="Naumann T.A."/>
            <person name="Divon H.H."/>
            <person name="Lysoe E."/>
            <person name="Uhlig S."/>
            <person name="Proctor R.H."/>
        </authorList>
    </citation>
    <scope>NUCLEOTIDE SEQUENCE</scope>
    <source>
        <strain evidence="2">NRRL 22465</strain>
    </source>
</reference>
<evidence type="ECO:0000313" key="3">
    <source>
        <dbReference type="Proteomes" id="UP000635477"/>
    </source>
</evidence>
<feature type="compositionally biased region" description="Acidic residues" evidence="1">
    <location>
        <begin position="85"/>
        <end position="94"/>
    </location>
</feature>
<dbReference type="Proteomes" id="UP000635477">
    <property type="component" value="Unassembled WGS sequence"/>
</dbReference>
<keyword evidence="3" id="KW-1185">Reference proteome</keyword>
<gene>
    <name evidence="2" type="ORF">FZEAL_5225</name>
</gene>
<proteinExistence type="predicted"/>
<comment type="caution">
    <text evidence="2">The sequence shown here is derived from an EMBL/GenBank/DDBJ whole genome shotgun (WGS) entry which is preliminary data.</text>
</comment>